<accession>A0A1X9LLC5</accession>
<proteinExistence type="predicted"/>
<keyword evidence="1" id="KW-0808">Transferase</keyword>
<evidence type="ECO:0000313" key="1">
    <source>
        <dbReference type="EMBL" id="ARJ05995.1"/>
    </source>
</evidence>
<dbReference type="PANTHER" id="PTHR41244">
    <property type="entry name" value="RHAMNAN SYNTHESIS F"/>
    <property type="match status" value="1"/>
</dbReference>
<name>A0A1X9LLC5_9MICO</name>
<dbReference type="EMBL" id="CP020715">
    <property type="protein sequence ID" value="ARJ05995.1"/>
    <property type="molecule type" value="Genomic_DNA"/>
</dbReference>
<dbReference type="Gene3D" id="3.20.20.80">
    <property type="entry name" value="Glycosidases"/>
    <property type="match status" value="1"/>
</dbReference>
<dbReference type="InterPro" id="IPR032719">
    <property type="entry name" value="WbsX"/>
</dbReference>
<dbReference type="Pfam" id="PF14307">
    <property type="entry name" value="Glyco_tran_WbsX"/>
    <property type="match status" value="1"/>
</dbReference>
<dbReference type="CDD" id="cd11579">
    <property type="entry name" value="Glyco_tran_WbsX"/>
    <property type="match status" value="1"/>
</dbReference>
<dbReference type="RefSeq" id="WP_085020133.1">
    <property type="nucleotide sequence ID" value="NZ_BMHD01000001.1"/>
</dbReference>
<dbReference type="InterPro" id="IPR007739">
    <property type="entry name" value="RgpF"/>
</dbReference>
<dbReference type="AlphaFoldDB" id="A0A1X9LLC5"/>
<keyword evidence="2" id="KW-1185">Reference proteome</keyword>
<dbReference type="GO" id="GO:0016740">
    <property type="term" value="F:transferase activity"/>
    <property type="evidence" value="ECO:0007669"/>
    <property type="project" value="UniProtKB-KW"/>
</dbReference>
<dbReference type="PANTHER" id="PTHR41244:SF1">
    <property type="entry name" value="GLYCOSYLTRANSFERASE"/>
    <property type="match status" value="1"/>
</dbReference>
<dbReference type="Pfam" id="PF05045">
    <property type="entry name" value="RgpF"/>
    <property type="match status" value="1"/>
</dbReference>
<dbReference type="STRING" id="1619308.B5808_12745"/>
<dbReference type="KEGG" id="cphy:B5808_12745"/>
<organism evidence="1 2">
    <name type="scientific">Cnuibacter physcomitrellae</name>
    <dbReference type="NCBI Taxonomy" id="1619308"/>
    <lineage>
        <taxon>Bacteria</taxon>
        <taxon>Bacillati</taxon>
        <taxon>Actinomycetota</taxon>
        <taxon>Actinomycetes</taxon>
        <taxon>Micrococcales</taxon>
        <taxon>Microbacteriaceae</taxon>
        <taxon>Cnuibacter</taxon>
    </lineage>
</organism>
<sequence length="680" mass="76790">MRRYTIGGAKRRSGRLLKRIGERLAETPKPKEPGTFPADFGRWAAGRNGRLRALYPGGWKKLIDRTPTGARVGVVVHVYYTDLLPGIVESLAAIPVPFDLLVTNASGEPVEIDPDLLPRAARIQILPIENHGRDILPLVSLANAGLLDPYELVFKVHTKKSEWRQAHGELEGSGDQWREAFFEELIGSASVVERVLGEFASDPSLGILTSDGNVLGPEFWGGDVDIVGSLLRRIQLDLELDDLRFAAGSIYWIRGFLLQALRSFELSADDFEPEQGQVDGTTAHGVERVLGLTAIEAGYDIRTASELSAEIDQEAWRHYEVEATRGPRARVIPFYLPQFHTFPENDEWWEKGFTEWSNVAAARPLYHGHVQPFLPSELGFYDLRTPGVRDAQYELATSMGIEGFMYYYYWFAGKKLMDLPIEDLAASDRDQPFCIMWANENWTRRWDGSESNVLIAQDYDRVPAEQFIHDVMHLLLDERYIRVDGKPVLAVYRITQLPEHRSVVDYWRAEAVKAGLPGLTLLTVDVGASMQGIVGRPADQGLDGYLEFAPHNKLWAGLPRDVFGFDERFEGNFLSYAAMAEDAEQTLLRDGAEADRYPGVMVNFDNTARRQWQPDMWWGANPYTFRRWLSAAVGAVADRDPDQRVVFVNAWNEWAEGAVLEPSQRFGRSYLLAVRDVLVR</sequence>
<gene>
    <name evidence="1" type="ORF">B5808_12745</name>
</gene>
<reference evidence="1 2" key="1">
    <citation type="submission" date="2017-04" db="EMBL/GenBank/DDBJ databases">
        <authorList>
            <person name="Afonso C.L."/>
            <person name="Miller P.J."/>
            <person name="Scott M.A."/>
            <person name="Spackman E."/>
            <person name="Goraichik I."/>
            <person name="Dimitrov K.M."/>
            <person name="Suarez D.L."/>
            <person name="Swayne D.E."/>
        </authorList>
    </citation>
    <scope>NUCLEOTIDE SEQUENCE [LARGE SCALE GENOMIC DNA]</scope>
    <source>
        <strain evidence="2">XA(T)</strain>
    </source>
</reference>
<protein>
    <submittedName>
        <fullName evidence="1">Glycosyl transferase family 2</fullName>
    </submittedName>
</protein>
<evidence type="ECO:0000313" key="2">
    <source>
        <dbReference type="Proteomes" id="UP000192775"/>
    </source>
</evidence>
<dbReference type="Proteomes" id="UP000192775">
    <property type="component" value="Chromosome"/>
</dbReference>